<dbReference type="EMBL" id="CP136426">
    <property type="protein sequence ID" value="WOC52756.1"/>
    <property type="molecule type" value="Genomic_DNA"/>
</dbReference>
<dbReference type="RefSeq" id="WP_327984101.1">
    <property type="nucleotide sequence ID" value="NZ_CP136426.1"/>
</dbReference>
<name>A0AAU0F5M6_9FLAO</name>
<protein>
    <submittedName>
        <fullName evidence="4">T9SS C-terminal target domain-containing protein</fullName>
    </submittedName>
</protein>
<sequence length="253" mass="26638">MKKFYSLIAVAMMATAVNAQTVLLEADFSSASAGNNTSTSGSLTAWRGDEFFPTVNRAYQAGGAVKIGSGSAVGSISSKALDLSTDGGTFTVEFDVKGWTKVEGQIKVDVTGLESQTYTYSSKMGDSFESVKLTFTGGTANSTITIGTTAKRAFIDNVVVTTVPSSLSVASFEKTKETLVKNTVVTNEVSFLKDAKVQIINLSGQVVKTASVKENQSLNVSELPKGVYIVTGVVAGKAVSQKIIKKIFSHLIK</sequence>
<evidence type="ECO:0000313" key="4">
    <source>
        <dbReference type="EMBL" id="WOC52756.1"/>
    </source>
</evidence>
<feature type="signal peptide" evidence="2">
    <location>
        <begin position="1"/>
        <end position="19"/>
    </location>
</feature>
<keyword evidence="1 2" id="KW-0732">Signal</keyword>
<accession>A0AAU0F5M6</accession>
<keyword evidence="5" id="KW-1185">Reference proteome</keyword>
<dbReference type="Pfam" id="PF18962">
    <property type="entry name" value="Por_Secre_tail"/>
    <property type="match status" value="1"/>
</dbReference>
<dbReference type="KEGG" id="bpor:BPO_2109"/>
<dbReference type="Proteomes" id="UP001432059">
    <property type="component" value="Chromosome"/>
</dbReference>
<organism evidence="4 5">
    <name type="scientific">Bergeyella porcorum</name>
    <dbReference type="NCBI Taxonomy" id="1735111"/>
    <lineage>
        <taxon>Bacteria</taxon>
        <taxon>Pseudomonadati</taxon>
        <taxon>Bacteroidota</taxon>
        <taxon>Flavobacteriia</taxon>
        <taxon>Flavobacteriales</taxon>
        <taxon>Weeksellaceae</taxon>
        <taxon>Bergeyella</taxon>
    </lineage>
</organism>
<reference evidence="4" key="1">
    <citation type="submission" date="2023-10" db="EMBL/GenBank/DDBJ databases">
        <title>Characterization and whole genome sequencing of a novel strain of Bergeyella porcorum QD2021 isolated from pig.</title>
        <authorList>
            <person name="Liu G."/>
            <person name="Chen C."/>
            <person name="Han X."/>
        </authorList>
    </citation>
    <scope>NUCLEOTIDE SEQUENCE</scope>
    <source>
        <strain evidence="4">QD2021</strain>
    </source>
</reference>
<dbReference type="NCBIfam" id="TIGR04183">
    <property type="entry name" value="Por_Secre_tail"/>
    <property type="match status" value="1"/>
</dbReference>
<feature type="chain" id="PRO_5043725847" evidence="2">
    <location>
        <begin position="20"/>
        <end position="253"/>
    </location>
</feature>
<dbReference type="InterPro" id="IPR026444">
    <property type="entry name" value="Secre_tail"/>
</dbReference>
<dbReference type="AlphaFoldDB" id="A0AAU0F5M6"/>
<proteinExistence type="predicted"/>
<feature type="domain" description="Secretion system C-terminal sorting" evidence="3">
    <location>
        <begin position="191"/>
        <end position="244"/>
    </location>
</feature>
<evidence type="ECO:0000313" key="5">
    <source>
        <dbReference type="Proteomes" id="UP001432059"/>
    </source>
</evidence>
<evidence type="ECO:0000256" key="2">
    <source>
        <dbReference type="SAM" id="SignalP"/>
    </source>
</evidence>
<evidence type="ECO:0000256" key="1">
    <source>
        <dbReference type="ARBA" id="ARBA00022729"/>
    </source>
</evidence>
<gene>
    <name evidence="4" type="ORF">BPO_2109</name>
</gene>
<evidence type="ECO:0000259" key="3">
    <source>
        <dbReference type="Pfam" id="PF18962"/>
    </source>
</evidence>